<organism evidence="1 2">
    <name type="scientific">Trifolium medium</name>
    <dbReference type="NCBI Taxonomy" id="97028"/>
    <lineage>
        <taxon>Eukaryota</taxon>
        <taxon>Viridiplantae</taxon>
        <taxon>Streptophyta</taxon>
        <taxon>Embryophyta</taxon>
        <taxon>Tracheophyta</taxon>
        <taxon>Spermatophyta</taxon>
        <taxon>Magnoliopsida</taxon>
        <taxon>eudicotyledons</taxon>
        <taxon>Gunneridae</taxon>
        <taxon>Pentapetalae</taxon>
        <taxon>rosids</taxon>
        <taxon>fabids</taxon>
        <taxon>Fabales</taxon>
        <taxon>Fabaceae</taxon>
        <taxon>Papilionoideae</taxon>
        <taxon>50 kb inversion clade</taxon>
        <taxon>NPAAA clade</taxon>
        <taxon>Hologalegina</taxon>
        <taxon>IRL clade</taxon>
        <taxon>Trifolieae</taxon>
        <taxon>Trifolium</taxon>
    </lineage>
</organism>
<feature type="non-terminal residue" evidence="1">
    <location>
        <position position="1"/>
    </location>
</feature>
<protein>
    <submittedName>
        <fullName evidence="1">Uncharacterized protein</fullName>
    </submittedName>
</protein>
<dbReference type="AlphaFoldDB" id="A0A392V9Q1"/>
<dbReference type="Proteomes" id="UP000265520">
    <property type="component" value="Unassembled WGS sequence"/>
</dbReference>
<dbReference type="EMBL" id="LXQA011070512">
    <property type="protein sequence ID" value="MCI83585.1"/>
    <property type="molecule type" value="Genomic_DNA"/>
</dbReference>
<evidence type="ECO:0000313" key="1">
    <source>
        <dbReference type="EMBL" id="MCI83585.1"/>
    </source>
</evidence>
<reference evidence="1 2" key="1">
    <citation type="journal article" date="2018" name="Front. Plant Sci.">
        <title>Red Clover (Trifolium pratense) and Zigzag Clover (T. medium) - A Picture of Genomic Similarities and Differences.</title>
        <authorList>
            <person name="Dluhosova J."/>
            <person name="Istvanek J."/>
            <person name="Nedelnik J."/>
            <person name="Repkova J."/>
        </authorList>
    </citation>
    <scope>NUCLEOTIDE SEQUENCE [LARGE SCALE GENOMIC DNA]</scope>
    <source>
        <strain evidence="2">cv. 10/8</strain>
        <tissue evidence="1">Leaf</tissue>
    </source>
</reference>
<name>A0A392V9Q1_9FABA</name>
<keyword evidence="2" id="KW-1185">Reference proteome</keyword>
<proteinExistence type="predicted"/>
<comment type="caution">
    <text evidence="1">The sequence shown here is derived from an EMBL/GenBank/DDBJ whole genome shotgun (WGS) entry which is preliminary data.</text>
</comment>
<evidence type="ECO:0000313" key="2">
    <source>
        <dbReference type="Proteomes" id="UP000265520"/>
    </source>
</evidence>
<accession>A0A392V9Q1</accession>
<sequence>SPSVWPPLSGRLSIQGAGQTLRRTIGSDIIVESRGNSQGIIHIRLKQPHK</sequence>